<keyword evidence="2" id="KW-1185">Reference proteome</keyword>
<dbReference type="STRING" id="1210086.GCA_001613105_05579"/>
<dbReference type="NCBIfam" id="TIGR04342">
    <property type="entry name" value="EXLDI"/>
    <property type="match status" value="1"/>
</dbReference>
<dbReference type="AlphaFoldDB" id="A0A370I1G5"/>
<evidence type="ECO:0000313" key="1">
    <source>
        <dbReference type="EMBL" id="RDI64579.1"/>
    </source>
</evidence>
<comment type="caution">
    <text evidence="1">The sequence shown here is derived from an EMBL/GenBank/DDBJ whole genome shotgun (WGS) entry which is preliminary data.</text>
</comment>
<sequence>MTTEPQQPTVLDAAAIEPGFGEVVLKDGPGGLRAKRFVGRFLTESKDYAKAGIEVTKVYRSRKGKFVVQHQVAEWAEFPQRSDLISELKADWRSWRNVFGVGTDEPEWGDYTVEIVDTVDELRDKVSPKLYRRVAAAVETPSTEDLDI</sequence>
<evidence type="ECO:0000313" key="2">
    <source>
        <dbReference type="Proteomes" id="UP000254869"/>
    </source>
</evidence>
<dbReference type="InterPro" id="IPR027580">
    <property type="entry name" value="EXLDI"/>
</dbReference>
<organism evidence="1 2">
    <name type="scientific">Nocardia pseudobrasiliensis</name>
    <dbReference type="NCBI Taxonomy" id="45979"/>
    <lineage>
        <taxon>Bacteria</taxon>
        <taxon>Bacillati</taxon>
        <taxon>Actinomycetota</taxon>
        <taxon>Actinomycetes</taxon>
        <taxon>Mycobacteriales</taxon>
        <taxon>Nocardiaceae</taxon>
        <taxon>Nocardia</taxon>
    </lineage>
</organism>
<name>A0A370I1G5_9NOCA</name>
<protein>
    <submittedName>
        <fullName evidence="1">EXLDI family protein</fullName>
    </submittedName>
</protein>
<reference evidence="1 2" key="1">
    <citation type="submission" date="2018-07" db="EMBL/GenBank/DDBJ databases">
        <title>Genomic Encyclopedia of Type Strains, Phase IV (KMG-IV): sequencing the most valuable type-strain genomes for metagenomic binning, comparative biology and taxonomic classification.</title>
        <authorList>
            <person name="Goeker M."/>
        </authorList>
    </citation>
    <scope>NUCLEOTIDE SEQUENCE [LARGE SCALE GENOMIC DNA]</scope>
    <source>
        <strain evidence="1 2">DSM 44290</strain>
    </source>
</reference>
<gene>
    <name evidence="1" type="ORF">DFR76_108412</name>
</gene>
<dbReference type="Proteomes" id="UP000254869">
    <property type="component" value="Unassembled WGS sequence"/>
</dbReference>
<dbReference type="RefSeq" id="WP_169813814.1">
    <property type="nucleotide sequence ID" value="NZ_QQBC01000008.1"/>
</dbReference>
<dbReference type="EMBL" id="QQBC01000008">
    <property type="protein sequence ID" value="RDI64579.1"/>
    <property type="molecule type" value="Genomic_DNA"/>
</dbReference>
<accession>A0A370I1G5</accession>
<proteinExistence type="predicted"/>